<reference evidence="10 12" key="2">
    <citation type="submission" date="2018-08" db="EMBL/GenBank/DDBJ databases">
        <title>A genome reference for cultivated species of the human gut microbiota.</title>
        <authorList>
            <person name="Zou Y."/>
            <person name="Xue W."/>
            <person name="Luo G."/>
        </authorList>
    </citation>
    <scope>NUCLEOTIDE SEQUENCE [LARGE SCALE GENOMIC DNA]</scope>
    <source>
        <strain evidence="10 12">AM30-4</strain>
    </source>
</reference>
<evidence type="ECO:0000313" key="12">
    <source>
        <dbReference type="Proteomes" id="UP000284660"/>
    </source>
</evidence>
<comment type="subcellular location">
    <subcellularLocation>
        <location evidence="1">Cytoplasm</location>
    </subcellularLocation>
</comment>
<keyword evidence="8" id="KW-1133">Transmembrane helix</keyword>
<dbReference type="Pfam" id="PF13181">
    <property type="entry name" value="TPR_8"/>
    <property type="match status" value="1"/>
</dbReference>
<dbReference type="RefSeq" id="WP_008778955.1">
    <property type="nucleotide sequence ID" value="NZ_AP019729.1"/>
</dbReference>
<dbReference type="EMBL" id="QSJN01000029">
    <property type="protein sequence ID" value="RHD70751.1"/>
    <property type="molecule type" value="Genomic_DNA"/>
</dbReference>
<dbReference type="GO" id="GO:0016740">
    <property type="term" value="F:transferase activity"/>
    <property type="evidence" value="ECO:0007669"/>
    <property type="project" value="UniProtKB-KW"/>
</dbReference>
<evidence type="ECO:0000256" key="4">
    <source>
        <dbReference type="ARBA" id="ARBA00022803"/>
    </source>
</evidence>
<evidence type="ECO:0000313" key="10">
    <source>
        <dbReference type="EMBL" id="RHD70751.1"/>
    </source>
</evidence>
<dbReference type="PANTHER" id="PTHR46630">
    <property type="entry name" value="TETRATRICOPEPTIDE REPEAT PROTEIN 29"/>
    <property type="match status" value="1"/>
</dbReference>
<feature type="coiled-coil region" evidence="7">
    <location>
        <begin position="347"/>
        <end position="454"/>
    </location>
</feature>
<dbReference type="Proteomes" id="UP000284660">
    <property type="component" value="Unassembled WGS sequence"/>
</dbReference>
<accession>A0A173VS16</accession>
<evidence type="ECO:0000313" key="11">
    <source>
        <dbReference type="Proteomes" id="UP000095591"/>
    </source>
</evidence>
<dbReference type="Pfam" id="PF13424">
    <property type="entry name" value="TPR_12"/>
    <property type="match status" value="1"/>
</dbReference>
<sequence length="579" mass="67872">MKRTLGLTLLLFATLFSCMRQEKPLPAELSRAESVMWEHPDSALLCLSSLDSSIMNEPENIRMYHALLKIKAKDKLYIPHESDSLIKSIVQYYEDYGTPDQLMEAYYYLGSTYRDMGDAPRAVRAFQDAADIGKDSKRYDILGRVYEQMGYRLAYQGLYDEALEAYRKSYEYKMYDKGKGEVIALRNIARIYNAKQDTDSAIYYYQSAYEKALLLNDQSRIDNVLRELSSIYIDMGKYDLAKDLFSKVSSMKNQANIYFGLGCIYESYKQIDSALYYFEKANEYGNIYMKKNTYRILSKIKNQEGDRKLALNYAYKCIELSDSIKNQTKTEAVAKVNSLYKYQHTEKENVQLKIDNEKRKIRNYQFALFVVLIIFFSLCYIYVLEKKKKAAIEKEKKIRLLKENQYAESLDCIEYNNKKISYLEELLQQSECQRDNFKKQLVQSQKELLELSNRKILTSQNEKSLLEIAFRKSEVYRLFHETSNNTDTEIQNKDWKELRKEIDTTYSNFTAQLYALYPQISELELHICYLIKISMPVKDIARLVGRSTPAITASRIRLYKKIHGTEGTAEMMDKFIADL</sequence>
<keyword evidence="8" id="KW-0812">Transmembrane</keyword>
<evidence type="ECO:0000256" key="8">
    <source>
        <dbReference type="SAM" id="Phobius"/>
    </source>
</evidence>
<evidence type="ECO:0000256" key="3">
    <source>
        <dbReference type="ARBA" id="ARBA00022737"/>
    </source>
</evidence>
<evidence type="ECO:0000256" key="2">
    <source>
        <dbReference type="ARBA" id="ARBA00022490"/>
    </source>
</evidence>
<name>A0A173VS16_PARDI</name>
<dbReference type="Proteomes" id="UP000095591">
    <property type="component" value="Unassembled WGS sequence"/>
</dbReference>
<keyword evidence="2" id="KW-0963">Cytoplasm</keyword>
<dbReference type="PROSITE" id="PS51257">
    <property type="entry name" value="PROKAR_LIPOPROTEIN"/>
    <property type="match status" value="1"/>
</dbReference>
<feature type="transmembrane region" description="Helical" evidence="8">
    <location>
        <begin position="364"/>
        <end position="384"/>
    </location>
</feature>
<dbReference type="InterPro" id="IPR011990">
    <property type="entry name" value="TPR-like_helical_dom_sf"/>
</dbReference>
<dbReference type="SUPFAM" id="SSF48452">
    <property type="entry name" value="TPR-like"/>
    <property type="match status" value="1"/>
</dbReference>
<feature type="repeat" description="TPR" evidence="6">
    <location>
        <begin position="103"/>
        <end position="136"/>
    </location>
</feature>
<keyword evidence="8" id="KW-0472">Membrane</keyword>
<proteinExistence type="inferred from homology"/>
<protein>
    <submittedName>
        <fullName evidence="9">Predicted O-linked N-acetylglucosamine transferase, SPINDLY family</fullName>
    </submittedName>
    <submittedName>
        <fullName evidence="10">Tetratricopeptide repeat protein</fullName>
    </submittedName>
</protein>
<dbReference type="SMART" id="SM00028">
    <property type="entry name" value="TPR"/>
    <property type="match status" value="4"/>
</dbReference>
<dbReference type="InterPro" id="IPR051476">
    <property type="entry name" value="Bac_ResReg_Asp_Phosphatase"/>
</dbReference>
<dbReference type="GO" id="GO:0005737">
    <property type="term" value="C:cytoplasm"/>
    <property type="evidence" value="ECO:0007669"/>
    <property type="project" value="UniProtKB-SubCell"/>
</dbReference>
<keyword evidence="3" id="KW-0677">Repeat</keyword>
<comment type="similarity">
    <text evidence="5">Belongs to the Rap family.</text>
</comment>
<keyword evidence="7" id="KW-0175">Coiled coil</keyword>
<evidence type="ECO:0000256" key="6">
    <source>
        <dbReference type="PROSITE-ProRule" id="PRU00339"/>
    </source>
</evidence>
<organism evidence="9 11">
    <name type="scientific">Parabacteroides distasonis</name>
    <dbReference type="NCBI Taxonomy" id="823"/>
    <lineage>
        <taxon>Bacteria</taxon>
        <taxon>Pseudomonadati</taxon>
        <taxon>Bacteroidota</taxon>
        <taxon>Bacteroidia</taxon>
        <taxon>Bacteroidales</taxon>
        <taxon>Tannerellaceae</taxon>
        <taxon>Parabacteroides</taxon>
    </lineage>
</organism>
<gene>
    <name evidence="10" type="ORF">DW782_21480</name>
    <name evidence="9" type="ORF">ERS852429_03546</name>
</gene>
<dbReference type="InterPro" id="IPR019734">
    <property type="entry name" value="TPR_rpt"/>
</dbReference>
<feature type="repeat" description="TPR" evidence="6">
    <location>
        <begin position="143"/>
        <end position="176"/>
    </location>
</feature>
<reference evidence="9 11" key="1">
    <citation type="submission" date="2015-09" db="EMBL/GenBank/DDBJ databases">
        <authorList>
            <consortium name="Pathogen Informatics"/>
        </authorList>
    </citation>
    <scope>NUCLEOTIDE SEQUENCE [LARGE SCALE GENOMIC DNA]</scope>
    <source>
        <strain evidence="9 11">2789STDY5608872</strain>
    </source>
</reference>
<keyword evidence="9" id="KW-0808">Transferase</keyword>
<evidence type="ECO:0000256" key="7">
    <source>
        <dbReference type="SAM" id="Coils"/>
    </source>
</evidence>
<dbReference type="EMBL" id="CYXP01000009">
    <property type="protein sequence ID" value="CUN30319.1"/>
    <property type="molecule type" value="Genomic_DNA"/>
</dbReference>
<evidence type="ECO:0000313" key="9">
    <source>
        <dbReference type="EMBL" id="CUN30319.1"/>
    </source>
</evidence>
<dbReference type="AlphaFoldDB" id="A0A173VS16"/>
<dbReference type="PANTHER" id="PTHR46630:SF1">
    <property type="entry name" value="TETRATRICOPEPTIDE REPEAT PROTEIN 29"/>
    <property type="match status" value="1"/>
</dbReference>
<evidence type="ECO:0000256" key="5">
    <source>
        <dbReference type="ARBA" id="ARBA00038253"/>
    </source>
</evidence>
<keyword evidence="4 6" id="KW-0802">TPR repeat</keyword>
<dbReference type="Gene3D" id="1.25.40.10">
    <property type="entry name" value="Tetratricopeptide repeat domain"/>
    <property type="match status" value="2"/>
</dbReference>
<evidence type="ECO:0000256" key="1">
    <source>
        <dbReference type="ARBA" id="ARBA00004496"/>
    </source>
</evidence>
<dbReference type="PROSITE" id="PS50005">
    <property type="entry name" value="TPR"/>
    <property type="match status" value="2"/>
</dbReference>